<evidence type="ECO:0000313" key="1">
    <source>
        <dbReference type="EMBL" id="SDQ07335.1"/>
    </source>
</evidence>
<dbReference type="EMBL" id="FNKE01000001">
    <property type="protein sequence ID" value="SDQ07335.1"/>
    <property type="molecule type" value="Genomic_DNA"/>
</dbReference>
<reference evidence="1 2" key="1">
    <citation type="submission" date="2016-10" db="EMBL/GenBank/DDBJ databases">
        <authorList>
            <person name="de Groot N.N."/>
        </authorList>
    </citation>
    <scope>NUCLEOTIDE SEQUENCE [LARGE SCALE GENOMIC DNA]</scope>
    <source>
        <strain evidence="1 2">Sb05</strain>
    </source>
</reference>
<protein>
    <submittedName>
        <fullName evidence="1">Uncharacterized protein</fullName>
    </submittedName>
</protein>
<dbReference type="AlphaFoldDB" id="A0A1H0XWW1"/>
<proteinExistence type="predicted"/>
<sequence length="30" mass="3793">MNYQDKIELHHDGEKTYYYDINEKNLYVQK</sequence>
<name>A0A1H0XWW1_STREI</name>
<organism evidence="1 2">
    <name type="scientific">Streptococcus equinus</name>
    <name type="common">Streptococcus bovis</name>
    <dbReference type="NCBI Taxonomy" id="1335"/>
    <lineage>
        <taxon>Bacteria</taxon>
        <taxon>Bacillati</taxon>
        <taxon>Bacillota</taxon>
        <taxon>Bacilli</taxon>
        <taxon>Lactobacillales</taxon>
        <taxon>Streptococcaceae</taxon>
        <taxon>Streptococcus</taxon>
    </lineage>
</organism>
<gene>
    <name evidence="1" type="ORF">SAMN05216392_0256</name>
</gene>
<evidence type="ECO:0000313" key="2">
    <source>
        <dbReference type="Proteomes" id="UP000182870"/>
    </source>
</evidence>
<accession>A0A1H0XWW1</accession>
<dbReference type="Proteomes" id="UP000182870">
    <property type="component" value="Unassembled WGS sequence"/>
</dbReference>